<reference evidence="2 3" key="1">
    <citation type="submission" date="2018-09" db="EMBL/GenBank/DDBJ databases">
        <title>Whole genome based analysis of evolution and adaptive divergence in Indian and Brazilian strains of Azospirillum brasilense.</title>
        <authorList>
            <person name="Singh C."/>
            <person name="Tripathi A.K."/>
        </authorList>
    </citation>
    <scope>NUCLEOTIDE SEQUENCE [LARGE SCALE GENOMIC DNA]</scope>
    <source>
        <strain evidence="2 3">MTCC4036</strain>
        <plasmid evidence="2 3">p1</plasmid>
    </source>
</reference>
<protein>
    <submittedName>
        <fullName evidence="2">Uncharacterized protein</fullName>
    </submittedName>
</protein>
<feature type="region of interest" description="Disordered" evidence="1">
    <location>
        <begin position="1"/>
        <end position="30"/>
    </location>
</feature>
<proteinExistence type="predicted"/>
<dbReference type="Proteomes" id="UP000298596">
    <property type="component" value="Plasmid p1"/>
</dbReference>
<dbReference type="AlphaFoldDB" id="A0A4D8Q3I9"/>
<geneLocation type="plasmid" evidence="2">
    <name>p1</name>
</geneLocation>
<accession>A0A4D8Q3I9</accession>
<name>A0A4D8Q3I9_AZOBR</name>
<feature type="region of interest" description="Disordered" evidence="1">
    <location>
        <begin position="48"/>
        <end position="68"/>
    </location>
</feature>
<organism evidence="2 3">
    <name type="scientific">Azospirillum brasilense</name>
    <dbReference type="NCBI Taxonomy" id="192"/>
    <lineage>
        <taxon>Bacteria</taxon>
        <taxon>Pseudomonadati</taxon>
        <taxon>Pseudomonadota</taxon>
        <taxon>Alphaproteobacteria</taxon>
        <taxon>Rhodospirillales</taxon>
        <taxon>Azospirillaceae</taxon>
        <taxon>Azospirillum</taxon>
    </lineage>
</organism>
<dbReference type="EMBL" id="CP032331">
    <property type="protein sequence ID" value="QCO04855.1"/>
    <property type="molecule type" value="Genomic_DNA"/>
</dbReference>
<sequence>MWRPSARPATPRTKRSASPRSARRSTRKWDAKADCNPLWTAAAVPVAHATGARRRMRRYESKANGSSL</sequence>
<feature type="compositionally biased region" description="Basic residues" evidence="1">
    <location>
        <begin position="12"/>
        <end position="26"/>
    </location>
</feature>
<evidence type="ECO:0000313" key="3">
    <source>
        <dbReference type="Proteomes" id="UP000298596"/>
    </source>
</evidence>
<gene>
    <name evidence="2" type="ORF">D3867_23645</name>
</gene>
<evidence type="ECO:0000313" key="2">
    <source>
        <dbReference type="EMBL" id="QCO04855.1"/>
    </source>
</evidence>
<evidence type="ECO:0000256" key="1">
    <source>
        <dbReference type="SAM" id="MobiDB-lite"/>
    </source>
</evidence>
<keyword evidence="2" id="KW-0614">Plasmid</keyword>